<dbReference type="AlphaFoldDB" id="A0AAV0DK70"/>
<protein>
    <submittedName>
        <fullName evidence="1">Uncharacterized protein</fullName>
    </submittedName>
</protein>
<sequence length="100" mass="11311">MSKTKRERSQELIRFVPVRALVEILRIAVFIVSGNMHTSRQLESALPPLLRFPNRPFIGRFRSLMLVGTMLKLRIIMAAQLDTSSSRAKASGPSFCLHIC</sequence>
<reference evidence="1" key="1">
    <citation type="submission" date="2022-07" db="EMBL/GenBank/DDBJ databases">
        <authorList>
            <person name="Macas J."/>
            <person name="Novak P."/>
            <person name="Neumann P."/>
        </authorList>
    </citation>
    <scope>NUCLEOTIDE SEQUENCE</scope>
</reference>
<keyword evidence="2" id="KW-1185">Reference proteome</keyword>
<evidence type="ECO:0000313" key="2">
    <source>
        <dbReference type="Proteomes" id="UP001152523"/>
    </source>
</evidence>
<dbReference type="EMBL" id="CAMAPF010000118">
    <property type="protein sequence ID" value="CAH9102991.1"/>
    <property type="molecule type" value="Genomic_DNA"/>
</dbReference>
<dbReference type="Proteomes" id="UP001152523">
    <property type="component" value="Unassembled WGS sequence"/>
</dbReference>
<gene>
    <name evidence="1" type="ORF">CEPIT_LOCUS16204</name>
</gene>
<proteinExistence type="predicted"/>
<evidence type="ECO:0000313" key="1">
    <source>
        <dbReference type="EMBL" id="CAH9102991.1"/>
    </source>
</evidence>
<comment type="caution">
    <text evidence="1">The sequence shown here is derived from an EMBL/GenBank/DDBJ whole genome shotgun (WGS) entry which is preliminary data.</text>
</comment>
<organism evidence="1 2">
    <name type="scientific">Cuscuta epithymum</name>
    <dbReference type="NCBI Taxonomy" id="186058"/>
    <lineage>
        <taxon>Eukaryota</taxon>
        <taxon>Viridiplantae</taxon>
        <taxon>Streptophyta</taxon>
        <taxon>Embryophyta</taxon>
        <taxon>Tracheophyta</taxon>
        <taxon>Spermatophyta</taxon>
        <taxon>Magnoliopsida</taxon>
        <taxon>eudicotyledons</taxon>
        <taxon>Gunneridae</taxon>
        <taxon>Pentapetalae</taxon>
        <taxon>asterids</taxon>
        <taxon>lamiids</taxon>
        <taxon>Solanales</taxon>
        <taxon>Convolvulaceae</taxon>
        <taxon>Cuscuteae</taxon>
        <taxon>Cuscuta</taxon>
        <taxon>Cuscuta subgen. Cuscuta</taxon>
    </lineage>
</organism>
<name>A0AAV0DK70_9ASTE</name>
<accession>A0AAV0DK70</accession>